<protein>
    <submittedName>
        <fullName evidence="1">Uncharacterized protein</fullName>
    </submittedName>
</protein>
<evidence type="ECO:0000313" key="1">
    <source>
        <dbReference type="EMBL" id="ACD21584.1"/>
    </source>
</evidence>
<dbReference type="EMBL" id="CP001054">
    <property type="protein sequence ID" value="ACD21584.1"/>
    <property type="molecule type" value="Genomic_DNA"/>
</dbReference>
<dbReference type="HOGENOM" id="CLU_2143667_0_0_4"/>
<dbReference type="KEGG" id="bpy:Bphyt_7299"/>
<dbReference type="AlphaFoldDB" id="B2TH35"/>
<dbReference type="Proteomes" id="UP000001739">
    <property type="component" value="Plasmid pBPHYT01"/>
</dbReference>
<keyword evidence="1" id="KW-0614">Plasmid</keyword>
<dbReference type="RefSeq" id="WP_012430957.1">
    <property type="nucleotide sequence ID" value="NC_010679.1"/>
</dbReference>
<geneLocation type="plasmid" evidence="1 2">
    <name>pBPHYT01</name>
</geneLocation>
<proteinExistence type="predicted"/>
<accession>B2TH35</accession>
<reference evidence="1 2" key="1">
    <citation type="journal article" date="2011" name="J. Bacteriol.">
        <title>Complete genome sequence of the plant growth-promoting endophyte Burkholderia phytofirmans strain PsJN.</title>
        <authorList>
            <person name="Weilharter A."/>
            <person name="Mitter B."/>
            <person name="Shin M.V."/>
            <person name="Chain P.S."/>
            <person name="Nowak J."/>
            <person name="Sessitsch A."/>
        </authorList>
    </citation>
    <scope>NUCLEOTIDE SEQUENCE [LARGE SCALE GENOMIC DNA]</scope>
    <source>
        <strain evidence="2">DSM 17436 / LMG 22146 / PsJN</strain>
        <plasmid evidence="1 2">pBPHYT01</plasmid>
    </source>
</reference>
<sequence>MKVGRFVIDYLLVPLGMPLLTAAYAGYHASTEIEPASYATLREAWPHLQQPTRSAIASAMDSGSGKISRWQYIPLFNAALTDAGGLVMAGSEDTAQSERAKLKAVIALPAGKGRT</sequence>
<name>B2TH35_PARPJ</name>
<gene>
    <name evidence="1" type="ordered locus">Bphyt_7299</name>
</gene>
<dbReference type="eggNOG" id="ENOG5030X2J">
    <property type="taxonomic scope" value="Bacteria"/>
</dbReference>
<organism evidence="1 2">
    <name type="scientific">Paraburkholderia phytofirmans (strain DSM 17436 / LMG 22146 / PsJN)</name>
    <name type="common">Burkholderia phytofirmans</name>
    <dbReference type="NCBI Taxonomy" id="398527"/>
    <lineage>
        <taxon>Bacteria</taxon>
        <taxon>Pseudomonadati</taxon>
        <taxon>Pseudomonadota</taxon>
        <taxon>Betaproteobacteria</taxon>
        <taxon>Burkholderiales</taxon>
        <taxon>Burkholderiaceae</taxon>
        <taxon>Paraburkholderia</taxon>
    </lineage>
</organism>
<evidence type="ECO:0000313" key="2">
    <source>
        <dbReference type="Proteomes" id="UP000001739"/>
    </source>
</evidence>